<evidence type="ECO:0000256" key="5">
    <source>
        <dbReference type="ARBA" id="ARBA00022553"/>
    </source>
</evidence>
<accession>A0A7I8WA46</accession>
<keyword evidence="13" id="KW-1185">Reference proteome</keyword>
<keyword evidence="7 10" id="KW-0547">Nucleotide-binding</keyword>
<dbReference type="EC" id="2.7.11.24" evidence="3"/>
<reference evidence="12 13" key="1">
    <citation type="submission" date="2020-08" db="EMBL/GenBank/DDBJ databases">
        <authorList>
            <person name="Hejnol A."/>
        </authorList>
    </citation>
    <scope>NUCLEOTIDE SEQUENCE [LARGE SCALE GENOMIC DNA]</scope>
</reference>
<name>A0A7I8WA46_9ANNE</name>
<dbReference type="InterPro" id="IPR000719">
    <property type="entry name" value="Prot_kinase_dom"/>
</dbReference>
<feature type="domain" description="Protein kinase" evidence="11">
    <location>
        <begin position="30"/>
        <end position="341"/>
    </location>
</feature>
<evidence type="ECO:0000256" key="1">
    <source>
        <dbReference type="ARBA" id="ARBA00001946"/>
    </source>
</evidence>
<comment type="similarity">
    <text evidence="2">Belongs to the protein kinase superfamily. CMGC Ser/Thr protein kinase family. MAP kinase subfamily.</text>
</comment>
<evidence type="ECO:0000256" key="4">
    <source>
        <dbReference type="ARBA" id="ARBA00022527"/>
    </source>
</evidence>
<feature type="binding site" evidence="10">
    <location>
        <position position="60"/>
    </location>
    <ligand>
        <name>ATP</name>
        <dbReference type="ChEBI" id="CHEBI:30616"/>
    </ligand>
</feature>
<dbReference type="PROSITE" id="PS50011">
    <property type="entry name" value="PROTEIN_KINASE_DOM"/>
    <property type="match status" value="1"/>
</dbReference>
<dbReference type="InterPro" id="IPR017441">
    <property type="entry name" value="Protein_kinase_ATP_BS"/>
</dbReference>
<comment type="cofactor">
    <cofactor evidence="1">
        <name>Mg(2+)</name>
        <dbReference type="ChEBI" id="CHEBI:18420"/>
    </cofactor>
</comment>
<evidence type="ECO:0000256" key="8">
    <source>
        <dbReference type="ARBA" id="ARBA00022777"/>
    </source>
</evidence>
<proteinExistence type="inferred from homology"/>
<dbReference type="Pfam" id="PF00069">
    <property type="entry name" value="Pkinase"/>
    <property type="match status" value="1"/>
</dbReference>
<evidence type="ECO:0000256" key="10">
    <source>
        <dbReference type="PROSITE-ProRule" id="PRU10141"/>
    </source>
</evidence>
<dbReference type="GO" id="GO:0004707">
    <property type="term" value="F:MAP kinase activity"/>
    <property type="evidence" value="ECO:0007669"/>
    <property type="project" value="UniProtKB-EC"/>
</dbReference>
<keyword evidence="8" id="KW-0418">Kinase</keyword>
<dbReference type="EMBL" id="CAJFCJ010000024">
    <property type="protein sequence ID" value="CAD5124964.1"/>
    <property type="molecule type" value="Genomic_DNA"/>
</dbReference>
<gene>
    <name evidence="12" type="ORF">DGYR_LOCUS12430</name>
</gene>
<keyword evidence="5" id="KW-0597">Phosphoprotein</keyword>
<keyword evidence="6" id="KW-0808">Transferase</keyword>
<dbReference type="CDD" id="cd07851">
    <property type="entry name" value="STKc_p38"/>
    <property type="match status" value="1"/>
</dbReference>
<evidence type="ECO:0000313" key="12">
    <source>
        <dbReference type="EMBL" id="CAD5124964.1"/>
    </source>
</evidence>
<keyword evidence="9 10" id="KW-0067">ATP-binding</keyword>
<dbReference type="SUPFAM" id="SSF56112">
    <property type="entry name" value="Protein kinase-like (PK-like)"/>
    <property type="match status" value="1"/>
</dbReference>
<evidence type="ECO:0000256" key="2">
    <source>
        <dbReference type="ARBA" id="ARBA00008832"/>
    </source>
</evidence>
<dbReference type="Gene3D" id="3.30.200.20">
    <property type="entry name" value="Phosphorylase Kinase, domain 1"/>
    <property type="match status" value="1"/>
</dbReference>
<dbReference type="Gene3D" id="1.10.510.10">
    <property type="entry name" value="Transferase(Phosphotransferase) domain 1"/>
    <property type="match status" value="1"/>
</dbReference>
<evidence type="ECO:0000259" key="11">
    <source>
        <dbReference type="PROSITE" id="PS50011"/>
    </source>
</evidence>
<dbReference type="InterPro" id="IPR008352">
    <property type="entry name" value="MAPK_HOG-like"/>
</dbReference>
<dbReference type="OrthoDB" id="192887at2759"/>
<keyword evidence="4" id="KW-0723">Serine/threonine-protein kinase</keyword>
<dbReference type="FunFam" id="3.30.200.20:FF:000028">
    <property type="entry name" value="Mitogen-activated protein kinase"/>
    <property type="match status" value="1"/>
</dbReference>
<dbReference type="GO" id="GO:0005524">
    <property type="term" value="F:ATP binding"/>
    <property type="evidence" value="ECO:0007669"/>
    <property type="project" value="UniProtKB-UniRule"/>
</dbReference>
<dbReference type="FunFam" id="1.10.510.10:FF:000684">
    <property type="entry name" value="Mitogen-activated protein kinase"/>
    <property type="match status" value="1"/>
</dbReference>
<evidence type="ECO:0000256" key="6">
    <source>
        <dbReference type="ARBA" id="ARBA00022679"/>
    </source>
</evidence>
<evidence type="ECO:0000256" key="3">
    <source>
        <dbReference type="ARBA" id="ARBA00012411"/>
    </source>
</evidence>
<dbReference type="PROSITE" id="PS00107">
    <property type="entry name" value="PROTEIN_KINASE_ATP"/>
    <property type="match status" value="1"/>
</dbReference>
<dbReference type="AlphaFoldDB" id="A0A7I8WA46"/>
<dbReference type="PRINTS" id="PR01773">
    <property type="entry name" value="P38MAPKINASE"/>
</dbReference>
<dbReference type="SMART" id="SM00220">
    <property type="entry name" value="S_TKc"/>
    <property type="match status" value="1"/>
</dbReference>
<dbReference type="InterPro" id="IPR050117">
    <property type="entry name" value="MAPK"/>
</dbReference>
<dbReference type="PANTHER" id="PTHR24055">
    <property type="entry name" value="MITOGEN-ACTIVATED PROTEIN KINASE"/>
    <property type="match status" value="1"/>
</dbReference>
<dbReference type="Proteomes" id="UP000549394">
    <property type="component" value="Unassembled WGS sequence"/>
</dbReference>
<evidence type="ECO:0000313" key="13">
    <source>
        <dbReference type="Proteomes" id="UP000549394"/>
    </source>
</evidence>
<comment type="caution">
    <text evidence="12">The sequence shown here is derived from an EMBL/GenBank/DDBJ whole genome shotgun (WGS) entry which is preliminary data.</text>
</comment>
<evidence type="ECO:0000256" key="9">
    <source>
        <dbReference type="ARBA" id="ARBA00022840"/>
    </source>
</evidence>
<evidence type="ECO:0000256" key="7">
    <source>
        <dbReference type="ARBA" id="ARBA00022741"/>
    </source>
</evidence>
<dbReference type="GO" id="GO:0005737">
    <property type="term" value="C:cytoplasm"/>
    <property type="evidence" value="ECO:0007669"/>
    <property type="project" value="UniProtKB-ARBA"/>
</dbReference>
<dbReference type="InterPro" id="IPR011009">
    <property type="entry name" value="Kinase-like_dom_sf"/>
</dbReference>
<organism evidence="12 13">
    <name type="scientific">Dimorphilus gyrociliatus</name>
    <dbReference type="NCBI Taxonomy" id="2664684"/>
    <lineage>
        <taxon>Eukaryota</taxon>
        <taxon>Metazoa</taxon>
        <taxon>Spiralia</taxon>
        <taxon>Lophotrochozoa</taxon>
        <taxon>Annelida</taxon>
        <taxon>Polychaeta</taxon>
        <taxon>Polychaeta incertae sedis</taxon>
        <taxon>Dinophilidae</taxon>
        <taxon>Dimorphilus</taxon>
    </lineage>
</organism>
<protein>
    <recommendedName>
        <fullName evidence="3">mitogen-activated protein kinase</fullName>
        <ecNumber evidence="3">2.7.11.24</ecNumber>
    </recommendedName>
</protein>
<sequence>MATRYVQPVVPPGFHLIEMNRTVYVIPERYTELSTIGQGAYGQVVAANDTDLGTRVAIKKLSRPFQTHIHAKRTFREVKMLKMMNHENVIGLLNLFTSTQNFESFEDVYLVTHKMGADLSNILKSQTLSGEHVHYFVSDLGGADLNTRIKKFGPIISEAVKLLVYQMLRGLKYIHSAGIIHRDLKPSNIAVNEDCELKILDFGLARQTDDEMTGYVATRWYRGPEIMLNWMHYGQTADIWSVGCIMAEMLSGKPLFPGSDHIDQLTKIMDIVGTPSRELLNKINSDDARRYVESLACRPRKNFSEIFPSASPNAINLLEQMLDLDPDKRLDATKALQHPYLEQYHDPDDEPVADFTYDSSVDNDATEDIAVWKGHCYKYNLTIMPLFSPETGRVYQEVSTFTPRAQQL</sequence>